<evidence type="ECO:0000313" key="8">
    <source>
        <dbReference type="Proteomes" id="UP000189229"/>
    </source>
</evidence>
<accession>A0A1V3WLB0</accession>
<reference evidence="7 8" key="1">
    <citation type="submission" date="2017-02" db="EMBL/GenBank/DDBJ databases">
        <title>Complete genome sequences of Mycobacterium kansasii strains isolated from rhesus macaques.</title>
        <authorList>
            <person name="Panda A."/>
            <person name="Nagaraj S."/>
            <person name="Zhao X."/>
            <person name="Tettelin H."/>
            <person name="Detolla L.J."/>
        </authorList>
    </citation>
    <scope>NUCLEOTIDE SEQUENCE [LARGE SCALE GENOMIC DNA]</scope>
    <source>
        <strain evidence="7 8">11-3813</strain>
    </source>
</reference>
<dbReference type="EMBL" id="MVBM01000008">
    <property type="protein sequence ID" value="OOK67773.1"/>
    <property type="molecule type" value="Genomic_DNA"/>
</dbReference>
<dbReference type="Gene3D" id="3.90.226.10">
    <property type="entry name" value="2-enoyl-CoA Hydratase, Chain A, domain 1"/>
    <property type="match status" value="2"/>
</dbReference>
<dbReference type="InterPro" id="IPR002142">
    <property type="entry name" value="Peptidase_S49"/>
</dbReference>
<organism evidence="7 8">
    <name type="scientific">Mycobacterium kansasii</name>
    <dbReference type="NCBI Taxonomy" id="1768"/>
    <lineage>
        <taxon>Bacteria</taxon>
        <taxon>Bacillati</taxon>
        <taxon>Actinomycetota</taxon>
        <taxon>Actinomycetes</taxon>
        <taxon>Mycobacteriales</taxon>
        <taxon>Mycobacteriaceae</taxon>
        <taxon>Mycobacterium</taxon>
    </lineage>
</organism>
<dbReference type="InterPro" id="IPR029045">
    <property type="entry name" value="ClpP/crotonase-like_dom_sf"/>
</dbReference>
<dbReference type="AlphaFoldDB" id="A0A1V3WLB0"/>
<dbReference type="Proteomes" id="UP000189229">
    <property type="component" value="Unassembled WGS sequence"/>
</dbReference>
<dbReference type="CDD" id="cd07023">
    <property type="entry name" value="S49_Sppa_N_C"/>
    <property type="match status" value="1"/>
</dbReference>
<evidence type="ECO:0000256" key="2">
    <source>
        <dbReference type="ARBA" id="ARBA00022670"/>
    </source>
</evidence>
<keyword evidence="3" id="KW-0378">Hydrolase</keyword>
<sequence length="224" mass="23691">MKRARRRGKHVVASMGAVAASGGYYVSMAADAIVANPGTITGSIGVITGKLVVRDLKERLGVGSETLRTNANADAWSIDEPFTPEQRARREAEADLFYGDFVARVAEGRNLSTEAVDVVARGRVWTGADALERGLVDELGGFRTAVRRAKILAGLDEDTDVRLVSYPGSSLLDLLLPRMSSRPAAASVPDAVGTLLIRSIAGVVEGIEQTLSGASALWLGQSRL</sequence>
<keyword evidence="9" id="KW-1185">Reference proteome</keyword>
<evidence type="ECO:0000256" key="3">
    <source>
        <dbReference type="ARBA" id="ARBA00022801"/>
    </source>
</evidence>
<dbReference type="SUPFAM" id="SSF52096">
    <property type="entry name" value="ClpP/crotonase"/>
    <property type="match status" value="1"/>
</dbReference>
<evidence type="ECO:0000313" key="7">
    <source>
        <dbReference type="EMBL" id="OOK67773.1"/>
    </source>
</evidence>
<dbReference type="PANTHER" id="PTHR33209">
    <property type="entry name" value="PROTEASE 4"/>
    <property type="match status" value="1"/>
</dbReference>
<feature type="domain" description="Peptidase S49" evidence="5">
    <location>
        <begin position="4"/>
        <end position="155"/>
    </location>
</feature>
<comment type="similarity">
    <text evidence="1">Belongs to the peptidase S49 family.</text>
</comment>
<gene>
    <name evidence="7" type="ORF">BZL30_7965</name>
    <name evidence="6" type="ORF">NIIDMKKI_62840</name>
</gene>
<protein>
    <submittedName>
        <fullName evidence="7">Peptidase S49 family protein</fullName>
    </submittedName>
</protein>
<dbReference type="GO" id="GO:0008236">
    <property type="term" value="F:serine-type peptidase activity"/>
    <property type="evidence" value="ECO:0007669"/>
    <property type="project" value="UniProtKB-KW"/>
</dbReference>
<dbReference type="InterPro" id="IPR047272">
    <property type="entry name" value="S49_SppA_C"/>
</dbReference>
<dbReference type="Pfam" id="PF01343">
    <property type="entry name" value="Peptidase_S49"/>
    <property type="match status" value="1"/>
</dbReference>
<evidence type="ECO:0000256" key="1">
    <source>
        <dbReference type="ARBA" id="ARBA00008683"/>
    </source>
</evidence>
<proteinExistence type="inferred from homology"/>
<evidence type="ECO:0000256" key="4">
    <source>
        <dbReference type="ARBA" id="ARBA00022825"/>
    </source>
</evidence>
<dbReference type="GO" id="GO:0006508">
    <property type="term" value="P:proteolysis"/>
    <property type="evidence" value="ECO:0007669"/>
    <property type="project" value="UniProtKB-KW"/>
</dbReference>
<dbReference type="EMBL" id="AP023343">
    <property type="protein sequence ID" value="BCI91078.1"/>
    <property type="molecule type" value="Genomic_DNA"/>
</dbReference>
<name>A0A1V3WLB0_MYCKA</name>
<dbReference type="PANTHER" id="PTHR33209:SF1">
    <property type="entry name" value="PEPTIDASE S49 DOMAIN-CONTAINING PROTEIN"/>
    <property type="match status" value="1"/>
</dbReference>
<keyword evidence="4" id="KW-0720">Serine protease</keyword>
<keyword evidence="2" id="KW-0645">Protease</keyword>
<evidence type="ECO:0000313" key="6">
    <source>
        <dbReference type="EMBL" id="BCI91078.1"/>
    </source>
</evidence>
<evidence type="ECO:0000313" key="9">
    <source>
        <dbReference type="Proteomes" id="UP000516380"/>
    </source>
</evidence>
<evidence type="ECO:0000259" key="5">
    <source>
        <dbReference type="Pfam" id="PF01343"/>
    </source>
</evidence>
<reference evidence="6 9" key="2">
    <citation type="submission" date="2020-07" db="EMBL/GenBank/DDBJ databases">
        <title>Mycobacterium kansasii (former subtype) with zoonotic potential isolated from diseased indoor pet cat, Japan.</title>
        <authorList>
            <person name="Fukano H."/>
            <person name="Terazono T."/>
            <person name="Hoshino Y."/>
        </authorList>
    </citation>
    <scope>NUCLEOTIDE SEQUENCE [LARGE SCALE GENOMIC DNA]</scope>
    <source>
        <strain evidence="6 9">Kuro-I</strain>
    </source>
</reference>
<dbReference type="Proteomes" id="UP000516380">
    <property type="component" value="Chromosome"/>
</dbReference>